<evidence type="ECO:0000313" key="4">
    <source>
        <dbReference type="EMBL" id="KLO12885.1"/>
    </source>
</evidence>
<dbReference type="InterPro" id="IPR019775">
    <property type="entry name" value="WD40_repeat_CS"/>
</dbReference>
<dbReference type="InterPro" id="IPR036322">
    <property type="entry name" value="WD40_repeat_dom_sf"/>
</dbReference>
<feature type="repeat" description="WD" evidence="3">
    <location>
        <begin position="45"/>
        <end position="80"/>
    </location>
</feature>
<dbReference type="PROSITE" id="PS50082">
    <property type="entry name" value="WD_REPEATS_2"/>
    <property type="match status" value="2"/>
</dbReference>
<dbReference type="PANTHER" id="PTHR19848">
    <property type="entry name" value="WD40 REPEAT PROTEIN"/>
    <property type="match status" value="1"/>
</dbReference>
<organism evidence="4 5">
    <name type="scientific">Schizopora paradoxa</name>
    <dbReference type="NCBI Taxonomy" id="27342"/>
    <lineage>
        <taxon>Eukaryota</taxon>
        <taxon>Fungi</taxon>
        <taxon>Dikarya</taxon>
        <taxon>Basidiomycota</taxon>
        <taxon>Agaricomycotina</taxon>
        <taxon>Agaricomycetes</taxon>
        <taxon>Hymenochaetales</taxon>
        <taxon>Schizoporaceae</taxon>
        <taxon>Schizopora</taxon>
    </lineage>
</organism>
<evidence type="ECO:0000313" key="5">
    <source>
        <dbReference type="Proteomes" id="UP000053477"/>
    </source>
</evidence>
<dbReference type="OrthoDB" id="2615105at2759"/>
<reference evidence="4 5" key="1">
    <citation type="submission" date="2015-04" db="EMBL/GenBank/DDBJ databases">
        <title>Complete genome sequence of Schizopora paradoxa KUC8140, a cosmopolitan wood degrader in East Asia.</title>
        <authorList>
            <consortium name="DOE Joint Genome Institute"/>
            <person name="Min B."/>
            <person name="Park H."/>
            <person name="Jang Y."/>
            <person name="Kim J.-J."/>
            <person name="Kim K.H."/>
            <person name="Pangilinan J."/>
            <person name="Lipzen A."/>
            <person name="Riley R."/>
            <person name="Grigoriev I.V."/>
            <person name="Spatafora J.W."/>
            <person name="Choi I.-G."/>
        </authorList>
    </citation>
    <scope>NUCLEOTIDE SEQUENCE [LARGE SCALE GENOMIC DNA]</scope>
    <source>
        <strain evidence="4 5">KUC8140</strain>
    </source>
</reference>
<dbReference type="InterPro" id="IPR015943">
    <property type="entry name" value="WD40/YVTN_repeat-like_dom_sf"/>
</dbReference>
<proteinExistence type="predicted"/>
<dbReference type="InParanoid" id="A0A0H2RLP0"/>
<dbReference type="PROSITE" id="PS00678">
    <property type="entry name" value="WD_REPEATS_1"/>
    <property type="match status" value="1"/>
</dbReference>
<dbReference type="SUPFAM" id="SSF50978">
    <property type="entry name" value="WD40 repeat-like"/>
    <property type="match status" value="1"/>
</dbReference>
<dbReference type="PROSITE" id="PS50294">
    <property type="entry name" value="WD_REPEATS_REGION"/>
    <property type="match status" value="2"/>
</dbReference>
<dbReference type="STRING" id="27342.A0A0H2RLP0"/>
<gene>
    <name evidence="4" type="ORF">SCHPADRAFT_394558</name>
</gene>
<dbReference type="AlphaFoldDB" id="A0A0H2RLP0"/>
<accession>A0A0H2RLP0</accession>
<evidence type="ECO:0000256" key="2">
    <source>
        <dbReference type="ARBA" id="ARBA00022737"/>
    </source>
</evidence>
<dbReference type="Proteomes" id="UP000053477">
    <property type="component" value="Unassembled WGS sequence"/>
</dbReference>
<dbReference type="SMART" id="SM00320">
    <property type="entry name" value="WD40"/>
    <property type="match status" value="3"/>
</dbReference>
<evidence type="ECO:0000256" key="1">
    <source>
        <dbReference type="ARBA" id="ARBA00022574"/>
    </source>
</evidence>
<feature type="repeat" description="WD" evidence="3">
    <location>
        <begin position="10"/>
        <end position="44"/>
    </location>
</feature>
<evidence type="ECO:0000256" key="3">
    <source>
        <dbReference type="PROSITE-ProRule" id="PRU00221"/>
    </source>
</evidence>
<keyword evidence="1 3" id="KW-0853">WD repeat</keyword>
<name>A0A0H2RLP0_9AGAM</name>
<dbReference type="InterPro" id="IPR001680">
    <property type="entry name" value="WD40_rpt"/>
</dbReference>
<keyword evidence="5" id="KW-1185">Reference proteome</keyword>
<protein>
    <submittedName>
        <fullName evidence="4">WD40 repeat-like protein</fullName>
    </submittedName>
</protein>
<dbReference type="EMBL" id="KQ085969">
    <property type="protein sequence ID" value="KLO12885.1"/>
    <property type="molecule type" value="Genomic_DNA"/>
</dbReference>
<dbReference type="PANTHER" id="PTHR19848:SF8">
    <property type="entry name" value="F-BOX AND WD REPEAT DOMAIN CONTAINING 7"/>
    <property type="match status" value="1"/>
</dbReference>
<keyword evidence="2" id="KW-0677">Repeat</keyword>
<dbReference type="Gene3D" id="2.130.10.10">
    <property type="entry name" value="YVTN repeat-like/Quinoprotein amine dehydrogenase"/>
    <property type="match status" value="1"/>
</dbReference>
<dbReference type="Pfam" id="PF00400">
    <property type="entry name" value="WD40"/>
    <property type="match status" value="3"/>
</dbReference>
<sequence>MRRGDVDTGVNSVAISPDSKLVAAGCYDKTLRIWDAATGELLERLLGHADQVLSAVFTSDGKGLVTGGRDRTIKYWTIASLAGKQADRELKQSPSVLNDDSQSASVYNDEHIGMKEGFDSMPRCTRTIEGASPVESIAICEDGRWLISGSTYESNQGPQFLVTFWDYKTAEVHLKMRCYLSYGDSLFERIRFSMGVSPRGDYFAMADKYLTRECTSHLCNHLMLRLKDISIGRITPL</sequence>